<dbReference type="GO" id="GO:0004672">
    <property type="term" value="F:protein kinase activity"/>
    <property type="evidence" value="ECO:0007669"/>
    <property type="project" value="InterPro"/>
</dbReference>
<gene>
    <name evidence="5" type="ORF">D5086_0000290330</name>
</gene>
<accession>A0A4U5MXY1</accession>
<dbReference type="EMBL" id="RCHU01001153">
    <property type="protein sequence ID" value="TKR74929.1"/>
    <property type="molecule type" value="Genomic_DNA"/>
</dbReference>
<dbReference type="AlphaFoldDB" id="A0A4U5MXY1"/>
<keyword evidence="1" id="KW-0067">ATP-binding</keyword>
<evidence type="ECO:0000256" key="3">
    <source>
        <dbReference type="SAM" id="SignalP"/>
    </source>
</evidence>
<feature type="region of interest" description="Disordered" evidence="2">
    <location>
        <begin position="28"/>
        <end position="51"/>
    </location>
</feature>
<dbReference type="InterPro" id="IPR001245">
    <property type="entry name" value="Ser-Thr/Tyr_kinase_cat_dom"/>
</dbReference>
<evidence type="ECO:0000259" key="4">
    <source>
        <dbReference type="PROSITE" id="PS50011"/>
    </source>
</evidence>
<dbReference type="GO" id="GO:0005524">
    <property type="term" value="F:ATP binding"/>
    <property type="evidence" value="ECO:0007669"/>
    <property type="project" value="UniProtKB-UniRule"/>
</dbReference>
<evidence type="ECO:0000256" key="2">
    <source>
        <dbReference type="SAM" id="MobiDB-lite"/>
    </source>
</evidence>
<keyword evidence="3" id="KW-0732">Signal</keyword>
<dbReference type="PANTHER" id="PTHR45631:SF202">
    <property type="entry name" value="SENESCENCE-INDUCED RECEPTOR-LIKE SERINE_THREONINE-PROTEIN KINASE"/>
    <property type="match status" value="1"/>
</dbReference>
<dbReference type="InterPro" id="IPR000719">
    <property type="entry name" value="Prot_kinase_dom"/>
</dbReference>
<dbReference type="InterPro" id="IPR011009">
    <property type="entry name" value="Kinase-like_dom_sf"/>
</dbReference>
<dbReference type="PROSITE" id="PS00107">
    <property type="entry name" value="PROTEIN_KINASE_ATP"/>
    <property type="match status" value="1"/>
</dbReference>
<dbReference type="Pfam" id="PF07714">
    <property type="entry name" value="PK_Tyr_Ser-Thr"/>
    <property type="match status" value="1"/>
</dbReference>
<feature type="signal peptide" evidence="3">
    <location>
        <begin position="1"/>
        <end position="16"/>
    </location>
</feature>
<reference evidence="5" key="1">
    <citation type="submission" date="2018-10" db="EMBL/GenBank/DDBJ databases">
        <title>Population genomic analysis revealed the cold adaptation of white poplar.</title>
        <authorList>
            <person name="Liu Y.-J."/>
        </authorList>
    </citation>
    <scope>NUCLEOTIDE SEQUENCE [LARGE SCALE GENOMIC DNA]</scope>
    <source>
        <strain evidence="5">PAL-ZL1</strain>
    </source>
</reference>
<evidence type="ECO:0000256" key="1">
    <source>
        <dbReference type="PROSITE-ProRule" id="PRU10141"/>
    </source>
</evidence>
<feature type="compositionally biased region" description="Basic and acidic residues" evidence="2">
    <location>
        <begin position="34"/>
        <end position="51"/>
    </location>
</feature>
<dbReference type="InterPro" id="IPR017441">
    <property type="entry name" value="Protein_kinase_ATP_BS"/>
</dbReference>
<feature type="domain" description="Protein kinase" evidence="4">
    <location>
        <begin position="64"/>
        <end position="173"/>
    </location>
</feature>
<organism evidence="5">
    <name type="scientific">Populus alba</name>
    <name type="common">White poplar</name>
    <dbReference type="NCBI Taxonomy" id="43335"/>
    <lineage>
        <taxon>Eukaryota</taxon>
        <taxon>Viridiplantae</taxon>
        <taxon>Streptophyta</taxon>
        <taxon>Embryophyta</taxon>
        <taxon>Tracheophyta</taxon>
        <taxon>Spermatophyta</taxon>
        <taxon>Magnoliopsida</taxon>
        <taxon>eudicotyledons</taxon>
        <taxon>Gunneridae</taxon>
        <taxon>Pentapetalae</taxon>
        <taxon>rosids</taxon>
        <taxon>fabids</taxon>
        <taxon>Malpighiales</taxon>
        <taxon>Salicaceae</taxon>
        <taxon>Saliceae</taxon>
        <taxon>Populus</taxon>
    </lineage>
</organism>
<protein>
    <recommendedName>
        <fullName evidence="4">Protein kinase domain-containing protein</fullName>
    </recommendedName>
</protein>
<proteinExistence type="predicted"/>
<keyword evidence="1" id="KW-0547">Nucleotide-binding</keyword>
<dbReference type="Gene3D" id="1.10.510.10">
    <property type="entry name" value="Transferase(Phosphotransferase) domain 1"/>
    <property type="match status" value="1"/>
</dbReference>
<dbReference type="PANTHER" id="PTHR45631">
    <property type="entry name" value="OS07G0107800 PROTEIN-RELATED"/>
    <property type="match status" value="1"/>
</dbReference>
<sequence>MAAAFVLAAGLAIVLCCLKRKKKQSLVSNSEASGKVEHKTGRTQEPLEEKRRQFTSSDVLKMTNNFGRILGKGGFGTAYHGYLNDTQAAVKMLSPSSVQGYKEFEAEVKLLLRVHHRNLTNLVGYCDEGTNMGLVYEYMANGNLIDFLSGADKNKKILSWERRLRIAAEAAQG</sequence>
<feature type="chain" id="PRO_5020576016" description="Protein kinase domain-containing protein" evidence="3">
    <location>
        <begin position="17"/>
        <end position="173"/>
    </location>
</feature>
<dbReference type="PROSITE" id="PS50011">
    <property type="entry name" value="PROTEIN_KINASE_DOM"/>
    <property type="match status" value="1"/>
</dbReference>
<comment type="caution">
    <text evidence="5">The sequence shown here is derived from an EMBL/GenBank/DDBJ whole genome shotgun (WGS) entry which is preliminary data.</text>
</comment>
<dbReference type="FunFam" id="3.30.200.20:FF:000394">
    <property type="entry name" value="Leucine-rich repeat receptor-like protein kinase"/>
    <property type="match status" value="1"/>
</dbReference>
<evidence type="ECO:0000313" key="5">
    <source>
        <dbReference type="EMBL" id="TKR74929.1"/>
    </source>
</evidence>
<feature type="binding site" evidence="1">
    <location>
        <position position="91"/>
    </location>
    <ligand>
        <name>ATP</name>
        <dbReference type="ChEBI" id="CHEBI:30616"/>
    </ligand>
</feature>
<name>A0A4U5MXY1_POPAL</name>
<dbReference type="SUPFAM" id="SSF56112">
    <property type="entry name" value="Protein kinase-like (PK-like)"/>
    <property type="match status" value="1"/>
</dbReference>